<keyword evidence="1 5" id="KW-0645">Protease</keyword>
<keyword evidence="3 5" id="KW-0720">Serine protease</keyword>
<dbReference type="PROSITE" id="PS00135">
    <property type="entry name" value="TRYPSIN_SER"/>
    <property type="match status" value="1"/>
</dbReference>
<dbReference type="InterPro" id="IPR009003">
    <property type="entry name" value="Peptidase_S1_PA"/>
</dbReference>
<dbReference type="Proteomes" id="UP000728032">
    <property type="component" value="Unassembled WGS sequence"/>
</dbReference>
<gene>
    <name evidence="8" type="ORF">ONB1V03_LOCUS3133</name>
</gene>
<name>A0A7R9LH89_9ACAR</name>
<dbReference type="CDD" id="cd00190">
    <property type="entry name" value="Tryp_SPc"/>
    <property type="match status" value="1"/>
</dbReference>
<dbReference type="OrthoDB" id="9448935at2759"/>
<dbReference type="PRINTS" id="PR00722">
    <property type="entry name" value="CHYMOTRYPSIN"/>
</dbReference>
<reference evidence="8" key="1">
    <citation type="submission" date="2020-11" db="EMBL/GenBank/DDBJ databases">
        <authorList>
            <person name="Tran Van P."/>
        </authorList>
    </citation>
    <scope>NUCLEOTIDE SEQUENCE</scope>
</reference>
<dbReference type="Gene3D" id="2.40.10.10">
    <property type="entry name" value="Trypsin-like serine proteases"/>
    <property type="match status" value="1"/>
</dbReference>
<dbReference type="PANTHER" id="PTHR24252">
    <property type="entry name" value="ACROSIN-RELATED"/>
    <property type="match status" value="1"/>
</dbReference>
<keyword evidence="2 5" id="KW-0378">Hydrolase</keyword>
<dbReference type="InterPro" id="IPR043504">
    <property type="entry name" value="Peptidase_S1_PA_chymotrypsin"/>
</dbReference>
<dbReference type="InterPro" id="IPR033116">
    <property type="entry name" value="TRYPSIN_SER"/>
</dbReference>
<evidence type="ECO:0000313" key="8">
    <source>
        <dbReference type="EMBL" id="CAD7641506.1"/>
    </source>
</evidence>
<dbReference type="PANTHER" id="PTHR24252:SF18">
    <property type="entry name" value="OVOCHYMASE 1"/>
    <property type="match status" value="1"/>
</dbReference>
<protein>
    <recommendedName>
        <fullName evidence="7">Peptidase S1 domain-containing protein</fullName>
    </recommendedName>
</protein>
<organism evidence="8">
    <name type="scientific">Oppiella nova</name>
    <dbReference type="NCBI Taxonomy" id="334625"/>
    <lineage>
        <taxon>Eukaryota</taxon>
        <taxon>Metazoa</taxon>
        <taxon>Ecdysozoa</taxon>
        <taxon>Arthropoda</taxon>
        <taxon>Chelicerata</taxon>
        <taxon>Arachnida</taxon>
        <taxon>Acari</taxon>
        <taxon>Acariformes</taxon>
        <taxon>Sarcoptiformes</taxon>
        <taxon>Oribatida</taxon>
        <taxon>Brachypylina</taxon>
        <taxon>Oppioidea</taxon>
        <taxon>Oppiidae</taxon>
        <taxon>Oppiella</taxon>
    </lineage>
</organism>
<accession>A0A7R9LH89</accession>
<dbReference type="PROSITE" id="PS00134">
    <property type="entry name" value="TRYPSIN_HIS"/>
    <property type="match status" value="1"/>
</dbReference>
<feature type="chain" id="PRO_5035680151" description="Peptidase S1 domain-containing protein" evidence="6">
    <location>
        <begin position="19"/>
        <end position="324"/>
    </location>
</feature>
<dbReference type="PROSITE" id="PS50240">
    <property type="entry name" value="TRYPSIN_DOM"/>
    <property type="match status" value="1"/>
</dbReference>
<dbReference type="GO" id="GO:0006508">
    <property type="term" value="P:proteolysis"/>
    <property type="evidence" value="ECO:0007669"/>
    <property type="project" value="UniProtKB-KW"/>
</dbReference>
<dbReference type="InterPro" id="IPR018114">
    <property type="entry name" value="TRYPSIN_HIS"/>
</dbReference>
<dbReference type="FunFam" id="2.40.10.10:FF:000006">
    <property type="entry name" value="Serine proteinase stubble"/>
    <property type="match status" value="1"/>
</dbReference>
<dbReference type="EMBL" id="OC915685">
    <property type="protein sequence ID" value="CAD7641506.1"/>
    <property type="molecule type" value="Genomic_DNA"/>
</dbReference>
<dbReference type="InterPro" id="IPR001254">
    <property type="entry name" value="Trypsin_dom"/>
</dbReference>
<evidence type="ECO:0000259" key="7">
    <source>
        <dbReference type="PROSITE" id="PS50240"/>
    </source>
</evidence>
<dbReference type="InterPro" id="IPR001314">
    <property type="entry name" value="Peptidase_S1A"/>
</dbReference>
<evidence type="ECO:0000256" key="6">
    <source>
        <dbReference type="SAM" id="SignalP"/>
    </source>
</evidence>
<evidence type="ECO:0000313" key="9">
    <source>
        <dbReference type="Proteomes" id="UP000728032"/>
    </source>
</evidence>
<dbReference type="EMBL" id="CAJPVJ010000860">
    <property type="protein sequence ID" value="CAG2163559.1"/>
    <property type="molecule type" value="Genomic_DNA"/>
</dbReference>
<dbReference type="Pfam" id="PF00089">
    <property type="entry name" value="Trypsin"/>
    <property type="match status" value="1"/>
</dbReference>
<dbReference type="SMART" id="SM00020">
    <property type="entry name" value="Tryp_SPc"/>
    <property type="match status" value="1"/>
</dbReference>
<feature type="signal peptide" evidence="6">
    <location>
        <begin position="1"/>
        <end position="18"/>
    </location>
</feature>
<evidence type="ECO:0000256" key="4">
    <source>
        <dbReference type="ARBA" id="ARBA00023157"/>
    </source>
</evidence>
<keyword evidence="6" id="KW-0732">Signal</keyword>
<evidence type="ECO:0000256" key="1">
    <source>
        <dbReference type="ARBA" id="ARBA00022670"/>
    </source>
</evidence>
<evidence type="ECO:0000256" key="2">
    <source>
        <dbReference type="ARBA" id="ARBA00022801"/>
    </source>
</evidence>
<sequence length="324" mass="36157">MMLFLLLVLLLYSLNTTGVDSRASGCGKQQIIRTSKVVGGNDSYDGEFPWAEWQSSRDSRASGCGKQQIIRTSKVVGGNDSYDGEFPWAVSIRRNGNHHCGGVIIGQRWILTAAHCVQSQLNSNFVVRIGEYDLFRNDHNTRDYSVERIVIHDNYSRHSGFKSPANINNADIALLKTDADIHWSEYAWPVCFPPNDVISLAGREGVVVGWGKKTEKSEVYSEKLQKVKLSIIDNKLCQQWFRMAGRDMQIHDRLICAGQRIGGRDACHGDSGGPLLLKYSSGGPEYYFVAGIVSTGIGCARPLMPGLYSNVSSYMNWIYKYLNQ</sequence>
<evidence type="ECO:0000256" key="3">
    <source>
        <dbReference type="ARBA" id="ARBA00022825"/>
    </source>
</evidence>
<evidence type="ECO:0000256" key="5">
    <source>
        <dbReference type="RuleBase" id="RU363034"/>
    </source>
</evidence>
<keyword evidence="4" id="KW-1015">Disulfide bond</keyword>
<feature type="domain" description="Peptidase S1" evidence="7">
    <location>
        <begin position="75"/>
        <end position="323"/>
    </location>
</feature>
<proteinExistence type="predicted"/>
<dbReference type="SUPFAM" id="SSF50494">
    <property type="entry name" value="Trypsin-like serine proteases"/>
    <property type="match status" value="1"/>
</dbReference>
<dbReference type="GO" id="GO:0004252">
    <property type="term" value="F:serine-type endopeptidase activity"/>
    <property type="evidence" value="ECO:0007669"/>
    <property type="project" value="InterPro"/>
</dbReference>
<dbReference type="AlphaFoldDB" id="A0A7R9LH89"/>
<keyword evidence="9" id="KW-1185">Reference proteome</keyword>